<organism evidence="1">
    <name type="scientific">marine metagenome</name>
    <dbReference type="NCBI Taxonomy" id="408172"/>
    <lineage>
        <taxon>unclassified sequences</taxon>
        <taxon>metagenomes</taxon>
        <taxon>ecological metagenomes</taxon>
    </lineage>
</organism>
<gene>
    <name evidence="1" type="ORF">METZ01_LOCUS318396</name>
</gene>
<proteinExistence type="predicted"/>
<dbReference type="Gene3D" id="4.10.1090.10">
    <property type="entry name" value="Endosialidase, domain 4"/>
    <property type="match status" value="1"/>
</dbReference>
<dbReference type="InterPro" id="IPR044914">
    <property type="entry name" value="Endosialidase_C_dom_sf"/>
</dbReference>
<accession>A0A382P0S4</accession>
<dbReference type="AlphaFoldDB" id="A0A382P0S4"/>
<name>A0A382P0S4_9ZZZZ</name>
<evidence type="ECO:0000313" key="1">
    <source>
        <dbReference type="EMBL" id="SVC65542.1"/>
    </source>
</evidence>
<reference evidence="1" key="1">
    <citation type="submission" date="2018-05" db="EMBL/GenBank/DDBJ databases">
        <authorList>
            <person name="Lanie J.A."/>
            <person name="Ng W.-L."/>
            <person name="Kazmierczak K.M."/>
            <person name="Andrzejewski T.M."/>
            <person name="Davidsen T.M."/>
            <person name="Wayne K.J."/>
            <person name="Tettelin H."/>
            <person name="Glass J.I."/>
            <person name="Rusch D."/>
            <person name="Podicherti R."/>
            <person name="Tsui H.-C.T."/>
            <person name="Winkler M.E."/>
        </authorList>
    </citation>
    <scope>NUCLEOTIDE SEQUENCE</scope>
</reference>
<sequence>MSDNTGSNLGTGHGVFGQLVGDDLQFKSLIAGTNISLANTAQEITITTSGESNEIVTLGVGTSLYASKSGSNLQFKSLIANAESGISLTSNTNDLTFQLVNANIDAGKLGGVVSSDFLQKSNNLSGLADTGVARTNLSVYSKAEIDNTVIKNNANALPFADNTYSIGDNSNRWAAIYANRFYGLATSATQVSSLTGRTLAELDDVHTAAPTDGQSLVWDNTNSYWKPSSVSGGGGGPANTDALSEGATNLYFTNTRADARAQLKIDSLVASAPGALDTLNELAAAIGDDANFATTMTNALAGKEPTITAGTTAQ</sequence>
<protein>
    <submittedName>
        <fullName evidence="1">Uncharacterized protein</fullName>
    </submittedName>
</protein>
<dbReference type="EMBL" id="UINC01103282">
    <property type="protein sequence ID" value="SVC65542.1"/>
    <property type="molecule type" value="Genomic_DNA"/>
</dbReference>
<feature type="non-terminal residue" evidence="1">
    <location>
        <position position="314"/>
    </location>
</feature>